<comment type="similarity">
    <text evidence="1">Belongs to the LysR transcriptional regulatory family.</text>
</comment>
<dbReference type="InterPro" id="IPR036388">
    <property type="entry name" value="WH-like_DNA-bd_sf"/>
</dbReference>
<dbReference type="SUPFAM" id="SSF46785">
    <property type="entry name" value="Winged helix' DNA-binding domain"/>
    <property type="match status" value="1"/>
</dbReference>
<evidence type="ECO:0000313" key="3">
    <source>
        <dbReference type="EMBL" id="CCV08095.1"/>
    </source>
</evidence>
<feature type="domain" description="HTH lysR-type" evidence="2">
    <location>
        <begin position="1"/>
        <end position="58"/>
    </location>
</feature>
<evidence type="ECO:0000259" key="2">
    <source>
        <dbReference type="PROSITE" id="PS50931"/>
    </source>
</evidence>
<dbReference type="PROSITE" id="PS50931">
    <property type="entry name" value="HTH_LYSR"/>
    <property type="match status" value="1"/>
</dbReference>
<dbReference type="Proteomes" id="UP000012062">
    <property type="component" value="Unassembled WGS sequence"/>
</dbReference>
<dbReference type="EMBL" id="CAUM01000142">
    <property type="protein sequence ID" value="CCV08095.1"/>
    <property type="molecule type" value="Genomic_DNA"/>
</dbReference>
<dbReference type="RefSeq" id="WP_008876971.1">
    <property type="nucleotide sequence ID" value="NZ_CAUM01000142.1"/>
</dbReference>
<proteinExistence type="inferred from homology"/>
<organism evidence="3 4">
    <name type="scientific">Mesorhizobium metallidurans STM 2683</name>
    <dbReference type="NCBI Taxonomy" id="1297569"/>
    <lineage>
        <taxon>Bacteria</taxon>
        <taxon>Pseudomonadati</taxon>
        <taxon>Pseudomonadota</taxon>
        <taxon>Alphaproteobacteria</taxon>
        <taxon>Hyphomicrobiales</taxon>
        <taxon>Phyllobacteriaceae</taxon>
        <taxon>Mesorhizobium</taxon>
    </lineage>
</organism>
<sequence length="69" mass="7555">MRIDEIIVFIRVLESGSFRSAARLLAMSTATVSAKISALEQRLGATLIQRTTRQLKATASAILPAARRR</sequence>
<accession>M5EVR0</accession>
<dbReference type="Pfam" id="PF00126">
    <property type="entry name" value="HTH_1"/>
    <property type="match status" value="1"/>
</dbReference>
<dbReference type="PANTHER" id="PTHR30537:SF5">
    <property type="entry name" value="HTH-TYPE TRANSCRIPTIONAL ACTIVATOR TTDR-RELATED"/>
    <property type="match status" value="1"/>
</dbReference>
<dbReference type="GO" id="GO:0043565">
    <property type="term" value="F:sequence-specific DNA binding"/>
    <property type="evidence" value="ECO:0007669"/>
    <property type="project" value="TreeGrafter"/>
</dbReference>
<dbReference type="AlphaFoldDB" id="M5EVR0"/>
<dbReference type="Gene3D" id="1.10.10.10">
    <property type="entry name" value="Winged helix-like DNA-binding domain superfamily/Winged helix DNA-binding domain"/>
    <property type="match status" value="1"/>
</dbReference>
<dbReference type="PANTHER" id="PTHR30537">
    <property type="entry name" value="HTH-TYPE TRANSCRIPTIONAL REGULATOR"/>
    <property type="match status" value="1"/>
</dbReference>
<dbReference type="eggNOG" id="COG0583">
    <property type="taxonomic scope" value="Bacteria"/>
</dbReference>
<evidence type="ECO:0000313" key="4">
    <source>
        <dbReference type="Proteomes" id="UP000012062"/>
    </source>
</evidence>
<dbReference type="GO" id="GO:0003700">
    <property type="term" value="F:DNA-binding transcription factor activity"/>
    <property type="evidence" value="ECO:0007669"/>
    <property type="project" value="InterPro"/>
</dbReference>
<keyword evidence="4" id="KW-1185">Reference proteome</keyword>
<dbReference type="GO" id="GO:0006351">
    <property type="term" value="P:DNA-templated transcription"/>
    <property type="evidence" value="ECO:0007669"/>
    <property type="project" value="TreeGrafter"/>
</dbReference>
<dbReference type="STRING" id="1297569.MESS2_720001"/>
<comment type="caution">
    <text evidence="3">The sequence shown here is derived from an EMBL/GenBank/DDBJ whole genome shotgun (WGS) entry which is preliminary data.</text>
</comment>
<evidence type="ECO:0000256" key="1">
    <source>
        <dbReference type="ARBA" id="ARBA00009437"/>
    </source>
</evidence>
<reference evidence="3 4" key="1">
    <citation type="submission" date="2013-02" db="EMBL/GenBank/DDBJ databases">
        <authorList>
            <person name="Genoscope - CEA"/>
        </authorList>
    </citation>
    <scope>NUCLEOTIDE SEQUENCE [LARGE SCALE GENOMIC DNA]</scope>
    <source>
        <strain evidence="3 4">STM 2683</strain>
    </source>
</reference>
<name>M5EVR0_9HYPH</name>
<dbReference type="OrthoDB" id="9786526at2"/>
<gene>
    <name evidence="3" type="ORF">MESS2_720001</name>
</gene>
<dbReference type="InterPro" id="IPR000847">
    <property type="entry name" value="LysR_HTH_N"/>
</dbReference>
<dbReference type="InterPro" id="IPR036390">
    <property type="entry name" value="WH_DNA-bd_sf"/>
</dbReference>
<dbReference type="InterPro" id="IPR058163">
    <property type="entry name" value="LysR-type_TF_proteobact-type"/>
</dbReference>
<protein>
    <recommendedName>
        <fullName evidence="2">HTH lysR-type domain-containing protein</fullName>
    </recommendedName>
</protein>